<dbReference type="InterPro" id="IPR011711">
    <property type="entry name" value="GntR_C"/>
</dbReference>
<protein>
    <submittedName>
        <fullName evidence="5">DNA-binding GntR family transcriptional regulator</fullName>
    </submittedName>
</protein>
<accession>A0A840BX42</accession>
<dbReference type="PROSITE" id="PS50949">
    <property type="entry name" value="HTH_GNTR"/>
    <property type="match status" value="1"/>
</dbReference>
<evidence type="ECO:0000313" key="5">
    <source>
        <dbReference type="EMBL" id="MBB4017530.1"/>
    </source>
</evidence>
<dbReference type="InterPro" id="IPR008920">
    <property type="entry name" value="TF_FadR/GntR_C"/>
</dbReference>
<dbReference type="EMBL" id="JACIEN010000002">
    <property type="protein sequence ID" value="MBB4017530.1"/>
    <property type="molecule type" value="Genomic_DNA"/>
</dbReference>
<evidence type="ECO:0000256" key="2">
    <source>
        <dbReference type="ARBA" id="ARBA00023125"/>
    </source>
</evidence>
<dbReference type="Proteomes" id="UP000577362">
    <property type="component" value="Unassembled WGS sequence"/>
</dbReference>
<reference evidence="5 6" key="1">
    <citation type="submission" date="2020-08" db="EMBL/GenBank/DDBJ databases">
        <title>Genomic Encyclopedia of Type Strains, Phase IV (KMG-IV): sequencing the most valuable type-strain genomes for metagenomic binning, comparative biology and taxonomic classification.</title>
        <authorList>
            <person name="Goeker M."/>
        </authorList>
    </citation>
    <scope>NUCLEOTIDE SEQUENCE [LARGE SCALE GENOMIC DNA]</scope>
    <source>
        <strain evidence="5 6">DSM 103737</strain>
    </source>
</reference>
<dbReference type="SUPFAM" id="SSF48008">
    <property type="entry name" value="GntR ligand-binding domain-like"/>
    <property type="match status" value="1"/>
</dbReference>
<name>A0A840BX42_9HYPH</name>
<evidence type="ECO:0000256" key="3">
    <source>
        <dbReference type="ARBA" id="ARBA00023163"/>
    </source>
</evidence>
<dbReference type="SUPFAM" id="SSF46785">
    <property type="entry name" value="Winged helix' DNA-binding domain"/>
    <property type="match status" value="1"/>
</dbReference>
<dbReference type="RefSeq" id="WP_156332686.1">
    <property type="nucleotide sequence ID" value="NZ_JACIEN010000002.1"/>
</dbReference>
<dbReference type="Gene3D" id="1.10.10.10">
    <property type="entry name" value="Winged helix-like DNA-binding domain superfamily/Winged helix DNA-binding domain"/>
    <property type="match status" value="1"/>
</dbReference>
<dbReference type="GO" id="GO:0003700">
    <property type="term" value="F:DNA-binding transcription factor activity"/>
    <property type="evidence" value="ECO:0007669"/>
    <property type="project" value="InterPro"/>
</dbReference>
<evidence type="ECO:0000259" key="4">
    <source>
        <dbReference type="PROSITE" id="PS50949"/>
    </source>
</evidence>
<gene>
    <name evidence="5" type="ORF">GGR16_002559</name>
</gene>
<dbReference type="AlphaFoldDB" id="A0A840BX42"/>
<proteinExistence type="predicted"/>
<dbReference type="Pfam" id="PF00392">
    <property type="entry name" value="GntR"/>
    <property type="match status" value="1"/>
</dbReference>
<comment type="caution">
    <text evidence="5">The sequence shown here is derived from an EMBL/GenBank/DDBJ whole genome shotgun (WGS) entry which is preliminary data.</text>
</comment>
<evidence type="ECO:0000313" key="6">
    <source>
        <dbReference type="Proteomes" id="UP000577362"/>
    </source>
</evidence>
<evidence type="ECO:0000256" key="1">
    <source>
        <dbReference type="ARBA" id="ARBA00023015"/>
    </source>
</evidence>
<keyword evidence="2 5" id="KW-0238">DNA-binding</keyword>
<dbReference type="PRINTS" id="PR00035">
    <property type="entry name" value="HTHGNTR"/>
</dbReference>
<organism evidence="5 6">
    <name type="scientific">Chelatococcus caeni</name>
    <dbReference type="NCBI Taxonomy" id="1348468"/>
    <lineage>
        <taxon>Bacteria</taxon>
        <taxon>Pseudomonadati</taxon>
        <taxon>Pseudomonadota</taxon>
        <taxon>Alphaproteobacteria</taxon>
        <taxon>Hyphomicrobiales</taxon>
        <taxon>Chelatococcaceae</taxon>
        <taxon>Chelatococcus</taxon>
    </lineage>
</organism>
<dbReference type="PANTHER" id="PTHR43537">
    <property type="entry name" value="TRANSCRIPTIONAL REGULATOR, GNTR FAMILY"/>
    <property type="match status" value="1"/>
</dbReference>
<dbReference type="GO" id="GO:0003677">
    <property type="term" value="F:DNA binding"/>
    <property type="evidence" value="ECO:0007669"/>
    <property type="project" value="UniProtKB-KW"/>
</dbReference>
<dbReference type="SMART" id="SM00345">
    <property type="entry name" value="HTH_GNTR"/>
    <property type="match status" value="1"/>
</dbReference>
<dbReference type="CDD" id="cd07377">
    <property type="entry name" value="WHTH_GntR"/>
    <property type="match status" value="1"/>
</dbReference>
<dbReference type="InterPro" id="IPR036390">
    <property type="entry name" value="WH_DNA-bd_sf"/>
</dbReference>
<dbReference type="InterPro" id="IPR036388">
    <property type="entry name" value="WH-like_DNA-bd_sf"/>
</dbReference>
<sequence length="265" mass="29163">MSELVELPSLPLTELLSPAALTGGGSGGMAGEVYRLLRQLIIEVKLLPGRALSEKEVAAALSVSKTPVREAIIRLAEEGLLTVVPKGGTYVAPIDIQRYMEAVFVRVRLEESAAMEAARRHSFEDLGRLDMCVAMQVEAARSEDFAAFFQLDEDFHRDIFVAARLPGVWTIVNQAKGEVDRMRHLKRVFAVRRTEDVIKEHKAIVDAIRSGDPARAREALVAHLGSLESKLGELSGNPKLWSYIEKINTRSGRKRAPRHAASSTA</sequence>
<dbReference type="InterPro" id="IPR000524">
    <property type="entry name" value="Tscrpt_reg_HTH_GntR"/>
</dbReference>
<dbReference type="Pfam" id="PF07729">
    <property type="entry name" value="FCD"/>
    <property type="match status" value="1"/>
</dbReference>
<keyword evidence="3" id="KW-0804">Transcription</keyword>
<feature type="domain" description="HTH gntR-type" evidence="4">
    <location>
        <begin position="27"/>
        <end position="94"/>
    </location>
</feature>
<keyword evidence="6" id="KW-1185">Reference proteome</keyword>
<keyword evidence="1" id="KW-0805">Transcription regulation</keyword>
<dbReference type="Gene3D" id="1.20.120.530">
    <property type="entry name" value="GntR ligand-binding domain-like"/>
    <property type="match status" value="1"/>
</dbReference>
<dbReference type="PANTHER" id="PTHR43537:SF45">
    <property type="entry name" value="GNTR FAMILY REGULATORY PROTEIN"/>
    <property type="match status" value="1"/>
</dbReference>
<dbReference type="SMART" id="SM00895">
    <property type="entry name" value="FCD"/>
    <property type="match status" value="1"/>
</dbReference>